<dbReference type="InterPro" id="IPR050620">
    <property type="entry name" value="Thioredoxin_H-type-like"/>
</dbReference>
<dbReference type="GO" id="GO:0016671">
    <property type="term" value="F:oxidoreductase activity, acting on a sulfur group of donors, disulfide as acceptor"/>
    <property type="evidence" value="ECO:0007669"/>
    <property type="project" value="EnsemblPlants"/>
</dbReference>
<sequence>MKGNWSIVRQVFQRRFSTLRSSIPSSRSSALSSPVRSLISAPNSIARQSLFTASTIRASRELNFSNTSLLHRRSFCSEAKGENAFVVLKSEEEFATAMSKAQDGSLPSIFYFTAAWCGPCRFISPVILKLSNQYDVTTYKVDIDEGGLSTTMSKSNITAVPTLQLFKGGSKKAEIVGADVAKLTNLMEELYK</sequence>
<dbReference type="FunFam" id="3.40.30.10:FF:000245">
    <property type="entry name" value="Thioredoxin"/>
    <property type="match status" value="1"/>
</dbReference>
<dbReference type="EMBL" id="CM002872">
    <property type="protein sequence ID" value="KFK36406.1"/>
    <property type="molecule type" value="Genomic_DNA"/>
</dbReference>
<evidence type="ECO:0000313" key="6">
    <source>
        <dbReference type="Proteomes" id="UP000029120"/>
    </source>
</evidence>
<keyword evidence="6" id="KW-1185">Reference proteome</keyword>
<gene>
    <name evidence="5" type="ordered locus">AALP_Aa4g120000</name>
</gene>
<evidence type="ECO:0000313" key="5">
    <source>
        <dbReference type="EMBL" id="KFK36406.1"/>
    </source>
</evidence>
<organism evidence="5 6">
    <name type="scientific">Arabis alpina</name>
    <name type="common">Alpine rock-cress</name>
    <dbReference type="NCBI Taxonomy" id="50452"/>
    <lineage>
        <taxon>Eukaryota</taxon>
        <taxon>Viridiplantae</taxon>
        <taxon>Streptophyta</taxon>
        <taxon>Embryophyta</taxon>
        <taxon>Tracheophyta</taxon>
        <taxon>Spermatophyta</taxon>
        <taxon>Magnoliopsida</taxon>
        <taxon>eudicotyledons</taxon>
        <taxon>Gunneridae</taxon>
        <taxon>Pentapetalae</taxon>
        <taxon>rosids</taxon>
        <taxon>malvids</taxon>
        <taxon>Brassicales</taxon>
        <taxon>Brassicaceae</taxon>
        <taxon>Arabideae</taxon>
        <taxon>Arabis</taxon>
    </lineage>
</organism>
<keyword evidence="1" id="KW-0813">Transport</keyword>
<name>A0A087H2Q4_ARAAL</name>
<dbReference type="CDD" id="cd02947">
    <property type="entry name" value="TRX_family"/>
    <property type="match status" value="1"/>
</dbReference>
<protein>
    <recommendedName>
        <fullName evidence="4">Thioredoxin domain-containing protein</fullName>
    </recommendedName>
</protein>
<proteinExistence type="predicted"/>
<keyword evidence="1" id="KW-0249">Electron transport</keyword>
<keyword evidence="3" id="KW-0676">Redox-active center</keyword>
<dbReference type="Pfam" id="PF00085">
    <property type="entry name" value="Thioredoxin"/>
    <property type="match status" value="1"/>
</dbReference>
<dbReference type="OrthoDB" id="2121326at2759"/>
<dbReference type="PRINTS" id="PR00421">
    <property type="entry name" value="THIOREDOXIN"/>
</dbReference>
<dbReference type="InterPro" id="IPR036249">
    <property type="entry name" value="Thioredoxin-like_sf"/>
</dbReference>
<dbReference type="OMA" id="NWSIVRQ"/>
<dbReference type="AlphaFoldDB" id="A0A087H2Q4"/>
<evidence type="ECO:0000256" key="2">
    <source>
        <dbReference type="ARBA" id="ARBA00023157"/>
    </source>
</evidence>
<reference evidence="6" key="1">
    <citation type="journal article" date="2015" name="Nat. Plants">
        <title>Genome expansion of Arabis alpina linked with retrotransposition and reduced symmetric DNA methylation.</title>
        <authorList>
            <person name="Willing E.M."/>
            <person name="Rawat V."/>
            <person name="Mandakova T."/>
            <person name="Maumus F."/>
            <person name="James G.V."/>
            <person name="Nordstroem K.J."/>
            <person name="Becker C."/>
            <person name="Warthmann N."/>
            <person name="Chica C."/>
            <person name="Szarzynska B."/>
            <person name="Zytnicki M."/>
            <person name="Albani M.C."/>
            <person name="Kiefer C."/>
            <person name="Bergonzi S."/>
            <person name="Castaings L."/>
            <person name="Mateos J.L."/>
            <person name="Berns M.C."/>
            <person name="Bujdoso N."/>
            <person name="Piofczyk T."/>
            <person name="de Lorenzo L."/>
            <person name="Barrero-Sicilia C."/>
            <person name="Mateos I."/>
            <person name="Piednoel M."/>
            <person name="Hagmann J."/>
            <person name="Chen-Min-Tao R."/>
            <person name="Iglesias-Fernandez R."/>
            <person name="Schuster S.C."/>
            <person name="Alonso-Blanco C."/>
            <person name="Roudier F."/>
            <person name="Carbonero P."/>
            <person name="Paz-Ares J."/>
            <person name="Davis S.J."/>
            <person name="Pecinka A."/>
            <person name="Quesneville H."/>
            <person name="Colot V."/>
            <person name="Lysak M.A."/>
            <person name="Weigel D."/>
            <person name="Coupland G."/>
            <person name="Schneeberger K."/>
        </authorList>
    </citation>
    <scope>NUCLEOTIDE SEQUENCE [LARGE SCALE GENOMIC DNA]</scope>
    <source>
        <strain evidence="6">cv. Pajares</strain>
    </source>
</reference>
<dbReference type="GO" id="GO:0005759">
    <property type="term" value="C:mitochondrial matrix"/>
    <property type="evidence" value="ECO:0007669"/>
    <property type="project" value="EnsemblPlants"/>
</dbReference>
<dbReference type="eggNOG" id="KOG0907">
    <property type="taxonomic scope" value="Eukaryota"/>
</dbReference>
<dbReference type="Gramene" id="KFK36406">
    <property type="protein sequence ID" value="KFK36406"/>
    <property type="gene ID" value="AALP_AA4G120000"/>
</dbReference>
<evidence type="ECO:0000256" key="1">
    <source>
        <dbReference type="ARBA" id="ARBA00022982"/>
    </source>
</evidence>
<dbReference type="Gene3D" id="3.40.30.10">
    <property type="entry name" value="Glutaredoxin"/>
    <property type="match status" value="1"/>
</dbReference>
<dbReference type="Proteomes" id="UP000029120">
    <property type="component" value="Chromosome 4"/>
</dbReference>
<feature type="domain" description="Thioredoxin" evidence="4">
    <location>
        <begin position="88"/>
        <end position="188"/>
    </location>
</feature>
<accession>A0A087H2Q4</accession>
<dbReference type="PANTHER" id="PTHR10438">
    <property type="entry name" value="THIOREDOXIN"/>
    <property type="match status" value="1"/>
</dbReference>
<dbReference type="InterPro" id="IPR013766">
    <property type="entry name" value="Thioredoxin_domain"/>
</dbReference>
<dbReference type="SUPFAM" id="SSF52833">
    <property type="entry name" value="Thioredoxin-like"/>
    <property type="match status" value="1"/>
</dbReference>
<evidence type="ECO:0000259" key="4">
    <source>
        <dbReference type="Pfam" id="PF00085"/>
    </source>
</evidence>
<keyword evidence="2" id="KW-1015">Disulfide bond</keyword>
<dbReference type="PANTHER" id="PTHR10438:SF405">
    <property type="entry name" value="THIOREDOXIN DOMAIN-CONTAINING PROTEIN"/>
    <property type="match status" value="1"/>
</dbReference>
<evidence type="ECO:0000256" key="3">
    <source>
        <dbReference type="ARBA" id="ARBA00023284"/>
    </source>
</evidence>